<dbReference type="AlphaFoldDB" id="A0A1Y0IGY0"/>
<evidence type="ECO:0000313" key="1">
    <source>
        <dbReference type="EMBL" id="ARU59096.1"/>
    </source>
</evidence>
<keyword evidence="2" id="KW-1185">Reference proteome</keyword>
<dbReference type="KEGG" id="ome:OLMES_5112"/>
<dbReference type="EMBL" id="CP021425">
    <property type="protein sequence ID" value="ARU59096.1"/>
    <property type="molecule type" value="Genomic_DNA"/>
</dbReference>
<reference evidence="1 2" key="1">
    <citation type="submission" date="2017-05" db="EMBL/GenBank/DDBJ databases">
        <title>Genomic insights into alkan degradation activity of Oleiphilus messinensis.</title>
        <authorList>
            <person name="Kozyavkin S.A."/>
            <person name="Slesarev A.I."/>
            <person name="Golyshin P.N."/>
            <person name="Korzhenkov A."/>
            <person name="Golyshina O.N."/>
            <person name="Toshchakov S.V."/>
        </authorList>
    </citation>
    <scope>NUCLEOTIDE SEQUENCE [LARGE SCALE GENOMIC DNA]</scope>
    <source>
        <strain evidence="1 2">ME102</strain>
    </source>
</reference>
<organism evidence="1 2">
    <name type="scientific">Oleiphilus messinensis</name>
    <dbReference type="NCBI Taxonomy" id="141451"/>
    <lineage>
        <taxon>Bacteria</taxon>
        <taxon>Pseudomonadati</taxon>
        <taxon>Pseudomonadota</taxon>
        <taxon>Gammaproteobacteria</taxon>
        <taxon>Oceanospirillales</taxon>
        <taxon>Oleiphilaceae</taxon>
        <taxon>Oleiphilus</taxon>
    </lineage>
</organism>
<proteinExistence type="predicted"/>
<evidence type="ECO:0000313" key="2">
    <source>
        <dbReference type="Proteomes" id="UP000196027"/>
    </source>
</evidence>
<sequence length="60" mass="6805">MFPELVSDACTVGDVECLVEYYDLPEFDFQNARPIQTVIMAIKSTMFYASELKLSKGMFA</sequence>
<accession>A0A1Y0IGY0</accession>
<dbReference type="Proteomes" id="UP000196027">
    <property type="component" value="Chromosome"/>
</dbReference>
<name>A0A1Y0IGY0_9GAMM</name>
<protein>
    <submittedName>
        <fullName evidence="1">Uncharacterized protein</fullName>
    </submittedName>
</protein>
<gene>
    <name evidence="1" type="ORF">OLMES_5112</name>
</gene>